<reference evidence="1" key="1">
    <citation type="submission" date="2019-01" db="EMBL/GenBank/DDBJ databases">
        <title>Draft genome sequences of three monokaryotic isolates of the white-rot basidiomycete fungus Dichomitus squalens.</title>
        <authorList>
            <consortium name="DOE Joint Genome Institute"/>
            <person name="Lopez S.C."/>
            <person name="Andreopoulos B."/>
            <person name="Pangilinan J."/>
            <person name="Lipzen A."/>
            <person name="Riley R."/>
            <person name="Ahrendt S."/>
            <person name="Ng V."/>
            <person name="Barry K."/>
            <person name="Daum C."/>
            <person name="Grigoriev I.V."/>
            <person name="Hilden K.S."/>
            <person name="Makela M.R."/>
            <person name="de Vries R.P."/>
        </authorList>
    </citation>
    <scope>NUCLEOTIDE SEQUENCE [LARGE SCALE GENOMIC DNA]</scope>
    <source>
        <strain evidence="1">OM18370.1</strain>
    </source>
</reference>
<dbReference type="AlphaFoldDB" id="A0A4V2JYN8"/>
<accession>A0A4V2JYN8</accession>
<organism evidence="1">
    <name type="scientific">Dichomitus squalens</name>
    <dbReference type="NCBI Taxonomy" id="114155"/>
    <lineage>
        <taxon>Eukaryota</taxon>
        <taxon>Fungi</taxon>
        <taxon>Dikarya</taxon>
        <taxon>Basidiomycota</taxon>
        <taxon>Agaricomycotina</taxon>
        <taxon>Agaricomycetes</taxon>
        <taxon>Polyporales</taxon>
        <taxon>Polyporaceae</taxon>
        <taxon>Dichomitus</taxon>
    </lineage>
</organism>
<dbReference type="Proteomes" id="UP000292957">
    <property type="component" value="Unassembled WGS sequence"/>
</dbReference>
<name>A0A4V2JYN8_9APHY</name>
<dbReference type="EMBL" id="ML143569">
    <property type="protein sequence ID" value="TBU21893.1"/>
    <property type="molecule type" value="Genomic_DNA"/>
</dbReference>
<sequence>MSERCSCYRPLTVRTEKLLASSRRSACAQTIMRSSCIVIRSSWLGCSLFHFCSSL</sequence>
<evidence type="ECO:0000313" key="1">
    <source>
        <dbReference type="EMBL" id="TBU21893.1"/>
    </source>
</evidence>
<protein>
    <submittedName>
        <fullName evidence="1">Uncharacterized protein</fullName>
    </submittedName>
</protein>
<gene>
    <name evidence="1" type="ORF">BD311DRAFT_771402</name>
</gene>
<proteinExistence type="predicted"/>